<dbReference type="GO" id="GO:0033177">
    <property type="term" value="C:proton-transporting two-sector ATPase complex, proton-transporting domain"/>
    <property type="evidence" value="ECO:0007669"/>
    <property type="project" value="InterPro"/>
</dbReference>
<evidence type="ECO:0000256" key="3">
    <source>
        <dbReference type="ARBA" id="ARBA00022989"/>
    </source>
</evidence>
<accession>C2MDM3</accession>
<keyword evidence="3 5" id="KW-1133">Transmembrane helix</keyword>
<dbReference type="InterPro" id="IPR002379">
    <property type="entry name" value="ATPase_proteolipid_c-like_dom"/>
</dbReference>
<dbReference type="CDD" id="cd18179">
    <property type="entry name" value="ATP-synt_Vo_Ao_c_NTPK_rpt1"/>
    <property type="match status" value="1"/>
</dbReference>
<evidence type="ECO:0000259" key="6">
    <source>
        <dbReference type="Pfam" id="PF00137"/>
    </source>
</evidence>
<reference evidence="7 8" key="1">
    <citation type="submission" date="2009-04" db="EMBL/GenBank/DDBJ databases">
        <authorList>
            <person name="Sebastian Y."/>
            <person name="Madupu R."/>
            <person name="Durkin A.S."/>
            <person name="Torralba M."/>
            <person name="Methe B."/>
            <person name="Sutton G.G."/>
            <person name="Strausberg R.L."/>
            <person name="Nelson K.E."/>
        </authorList>
    </citation>
    <scope>NUCLEOTIDE SEQUENCE [LARGE SCALE GENOMIC DNA]</scope>
    <source>
        <strain evidence="7 8">60-3</strain>
    </source>
</reference>
<evidence type="ECO:0000256" key="5">
    <source>
        <dbReference type="SAM" id="Phobius"/>
    </source>
</evidence>
<feature type="transmembrane region" description="Helical" evidence="5">
    <location>
        <begin position="139"/>
        <end position="158"/>
    </location>
</feature>
<gene>
    <name evidence="7" type="ORF">PORUE0001_0902</name>
</gene>
<dbReference type="SUPFAM" id="SSF81333">
    <property type="entry name" value="F1F0 ATP synthase subunit C"/>
    <property type="match status" value="2"/>
</dbReference>
<dbReference type="OrthoDB" id="384481at2"/>
<dbReference type="GO" id="GO:0015078">
    <property type="term" value="F:proton transmembrane transporter activity"/>
    <property type="evidence" value="ECO:0007669"/>
    <property type="project" value="InterPro"/>
</dbReference>
<dbReference type="CDD" id="cd18180">
    <property type="entry name" value="ATP-synt_Vo_Ao_c_NTPK_rpt2"/>
    <property type="match status" value="1"/>
</dbReference>
<feature type="transmembrane region" description="Helical" evidence="5">
    <location>
        <begin position="6"/>
        <end position="31"/>
    </location>
</feature>
<comment type="caution">
    <text evidence="7">The sequence shown here is derived from an EMBL/GenBank/DDBJ whole genome shotgun (WGS) entry which is preliminary data.</text>
</comment>
<feature type="transmembrane region" description="Helical" evidence="5">
    <location>
        <begin position="43"/>
        <end position="67"/>
    </location>
</feature>
<evidence type="ECO:0000256" key="4">
    <source>
        <dbReference type="ARBA" id="ARBA00023136"/>
    </source>
</evidence>
<feature type="domain" description="V-ATPase proteolipid subunit C-like" evidence="6">
    <location>
        <begin position="9"/>
        <end position="66"/>
    </location>
</feature>
<keyword evidence="2 5" id="KW-0812">Transmembrane</keyword>
<name>C2MDM3_9PORP</name>
<dbReference type="EMBL" id="ACLR01000203">
    <property type="protein sequence ID" value="EEK16184.1"/>
    <property type="molecule type" value="Genomic_DNA"/>
</dbReference>
<dbReference type="STRING" id="596327.PORUE0001_0902"/>
<proteinExistence type="predicted"/>
<keyword evidence="8" id="KW-1185">Reference proteome</keyword>
<evidence type="ECO:0000256" key="1">
    <source>
        <dbReference type="ARBA" id="ARBA00004141"/>
    </source>
</evidence>
<keyword evidence="4 5" id="KW-0472">Membrane</keyword>
<feature type="transmembrane region" description="Helical" evidence="5">
    <location>
        <begin position="116"/>
        <end position="133"/>
    </location>
</feature>
<dbReference type="Proteomes" id="UP000003303">
    <property type="component" value="Unassembled WGS sequence"/>
</dbReference>
<dbReference type="eggNOG" id="COG0636">
    <property type="taxonomic scope" value="Bacteria"/>
</dbReference>
<evidence type="ECO:0000313" key="7">
    <source>
        <dbReference type="EMBL" id="EEK16184.1"/>
    </source>
</evidence>
<feature type="transmembrane region" description="Helical" evidence="5">
    <location>
        <begin position="79"/>
        <end position="104"/>
    </location>
</feature>
<dbReference type="Gene3D" id="1.20.120.610">
    <property type="entry name" value="lithium bound rotor ring of v- atpase"/>
    <property type="match status" value="1"/>
</dbReference>
<organism evidence="7 8">
    <name type="scientific">Porphyromonas uenonis 60-3</name>
    <dbReference type="NCBI Taxonomy" id="596327"/>
    <lineage>
        <taxon>Bacteria</taxon>
        <taxon>Pseudomonadati</taxon>
        <taxon>Bacteroidota</taxon>
        <taxon>Bacteroidia</taxon>
        <taxon>Bacteroidales</taxon>
        <taxon>Porphyromonadaceae</taxon>
        <taxon>Porphyromonas</taxon>
    </lineage>
</organism>
<dbReference type="RefSeq" id="WP_007365942.1">
    <property type="nucleotide sequence ID" value="NZ_ACLR01000203.1"/>
</dbReference>
<evidence type="ECO:0000313" key="8">
    <source>
        <dbReference type="Proteomes" id="UP000003303"/>
    </source>
</evidence>
<protein>
    <submittedName>
        <fullName evidence="7">ATP synthase subunit C</fullName>
    </submittedName>
</protein>
<dbReference type="AlphaFoldDB" id="C2MDM3"/>
<comment type="subcellular location">
    <subcellularLocation>
        <location evidence="1">Membrane</location>
        <topology evidence="1">Multi-pass membrane protein</topology>
    </subcellularLocation>
</comment>
<sequence>MNELIAYGGVALMVILTGIGSSIGVTIAGNATIGSMKKNPDALGQYIGLSALPSSQGLYGFVGFFMANGLIKDLLTAGVLGAGAAWAIFAAGLSLGLVGLYSAIRQAQVCANGIKGIGAGNNLFGATMVMAVFPELYAILALLVSILTFGVVRGLFLAA</sequence>
<dbReference type="InterPro" id="IPR035921">
    <property type="entry name" value="F/V-ATP_Csub_sf"/>
</dbReference>
<feature type="domain" description="V-ATPase proteolipid subunit C-like" evidence="6">
    <location>
        <begin position="89"/>
        <end position="147"/>
    </location>
</feature>
<dbReference type="Pfam" id="PF00137">
    <property type="entry name" value="ATP-synt_C"/>
    <property type="match status" value="2"/>
</dbReference>
<evidence type="ECO:0000256" key="2">
    <source>
        <dbReference type="ARBA" id="ARBA00022692"/>
    </source>
</evidence>